<gene>
    <name evidence="7" type="primary">mltG</name>
    <name evidence="8" type="ORF">WQ57_24545</name>
</gene>
<dbReference type="Proteomes" id="UP000034166">
    <property type="component" value="Unassembled WGS sequence"/>
</dbReference>
<evidence type="ECO:0000256" key="1">
    <source>
        <dbReference type="ARBA" id="ARBA00022475"/>
    </source>
</evidence>
<evidence type="ECO:0000256" key="7">
    <source>
        <dbReference type="HAMAP-Rule" id="MF_02065"/>
    </source>
</evidence>
<dbReference type="CDD" id="cd08010">
    <property type="entry name" value="MltG_like"/>
    <property type="match status" value="1"/>
</dbReference>
<comment type="function">
    <text evidence="7">Functions as a peptidoglycan terminase that cleaves nascent peptidoglycan strands endolytically to terminate their elongation.</text>
</comment>
<evidence type="ECO:0000256" key="3">
    <source>
        <dbReference type="ARBA" id="ARBA00022989"/>
    </source>
</evidence>
<dbReference type="PATRIC" id="fig|1408103.3.peg.5298"/>
<dbReference type="GO" id="GO:0071555">
    <property type="term" value="P:cell wall organization"/>
    <property type="evidence" value="ECO:0007669"/>
    <property type="project" value="UniProtKB-KW"/>
</dbReference>
<keyword evidence="6 7" id="KW-0961">Cell wall biogenesis/degradation</keyword>
<dbReference type="InterPro" id="IPR003770">
    <property type="entry name" value="MLTG-like"/>
</dbReference>
<dbReference type="GO" id="GO:0008932">
    <property type="term" value="F:lytic endotransglycosylase activity"/>
    <property type="evidence" value="ECO:0007669"/>
    <property type="project" value="UniProtKB-UniRule"/>
</dbReference>
<feature type="transmembrane region" description="Helical" evidence="7">
    <location>
        <begin position="27"/>
        <end position="50"/>
    </location>
</feature>
<protein>
    <recommendedName>
        <fullName evidence="7">Endolytic murein transglycosylase</fullName>
        <ecNumber evidence="7">4.2.2.29</ecNumber>
    </recommendedName>
    <alternativeName>
        <fullName evidence="7">Peptidoglycan lytic transglycosylase</fullName>
    </alternativeName>
    <alternativeName>
        <fullName evidence="7">Peptidoglycan polymerization terminase</fullName>
    </alternativeName>
</protein>
<comment type="subcellular location">
    <subcellularLocation>
        <location evidence="7">Cell membrane</location>
        <topology evidence="7">Single-pass membrane protein</topology>
    </subcellularLocation>
</comment>
<evidence type="ECO:0000256" key="4">
    <source>
        <dbReference type="ARBA" id="ARBA00023136"/>
    </source>
</evidence>
<keyword evidence="2 7" id="KW-0812">Transmembrane</keyword>
<dbReference type="EC" id="4.2.2.29" evidence="7"/>
<dbReference type="AlphaFoldDB" id="A0A0M2SEZ1"/>
<sequence>MSKNEKKKYIYEKLVEQQSEARLVRRIVLVAAVLLILFAAAAGAGGYFYINKALQPVDESNTKEVKVEIPIGSTVTGIGQILEDNGIIRDARLFRYYVKFRNESGFMAGEYNLNPSMTLPEVIASLKTGTLMQDVVMRITIPEGKQLAQIAGIIAEKTDLNQEEIMNKLNEKEFISKMMDKYPDLLTEDILDEKIKYPLEGYLFPATYPFYTEDPTLEEIITTMLDKTKAVVEEYRGQGEEKGLSVHELLTMASLIEEEATQQVDRAKISSVFYNRMETGMPLQTDPTVLYAHGEHKDRVYYKDLEVESPYNTYLHKGLPPGPIANAGTTSLEAAVNPEETDLLYFLATPEGQVHFSRTLEEHNKLKNEHITNQ</sequence>
<evidence type="ECO:0000256" key="2">
    <source>
        <dbReference type="ARBA" id="ARBA00022692"/>
    </source>
</evidence>
<dbReference type="Gene3D" id="3.30.160.60">
    <property type="entry name" value="Classic Zinc Finger"/>
    <property type="match status" value="1"/>
</dbReference>
<feature type="site" description="Important for catalytic activity" evidence="7">
    <location>
        <position position="259"/>
    </location>
</feature>
<dbReference type="GO" id="GO:0009252">
    <property type="term" value="P:peptidoglycan biosynthetic process"/>
    <property type="evidence" value="ECO:0007669"/>
    <property type="project" value="UniProtKB-UniRule"/>
</dbReference>
<comment type="similarity">
    <text evidence="7">Belongs to the transglycosylase MltG family.</text>
</comment>
<dbReference type="GO" id="GO:0005886">
    <property type="term" value="C:plasma membrane"/>
    <property type="evidence" value="ECO:0007669"/>
    <property type="project" value="UniProtKB-SubCell"/>
</dbReference>
<comment type="catalytic activity">
    <reaction evidence="7">
        <text>a peptidoglycan chain = a peptidoglycan chain with N-acetyl-1,6-anhydromuramyl-[peptide] at the reducing end + a peptidoglycan chain with N-acetylglucosamine at the non-reducing end.</text>
        <dbReference type="EC" id="4.2.2.29"/>
    </reaction>
</comment>
<keyword evidence="3 7" id="KW-1133">Transmembrane helix</keyword>
<name>A0A0M2SEZ1_9BACI</name>
<accession>A0A0M2SEZ1</accession>
<keyword evidence="4 7" id="KW-0472">Membrane</keyword>
<dbReference type="Gene3D" id="3.30.1490.480">
    <property type="entry name" value="Endolytic murein transglycosylase"/>
    <property type="match status" value="1"/>
</dbReference>
<evidence type="ECO:0000313" key="9">
    <source>
        <dbReference type="Proteomes" id="UP000034166"/>
    </source>
</evidence>
<dbReference type="EMBL" id="LAYY01000101">
    <property type="protein sequence ID" value="KKK33309.1"/>
    <property type="molecule type" value="Genomic_DNA"/>
</dbReference>
<reference evidence="8 9" key="1">
    <citation type="submission" date="2015-04" db="EMBL/GenBank/DDBJ databases">
        <title>Taxonomic description and genome sequence of Bacillus campisalis sp. nov., a novel member of the genus Bacillus isolated from solar saltern.</title>
        <authorList>
            <person name="Mathan Kumar R."/>
            <person name="Kaur G."/>
            <person name="Kumar A."/>
            <person name="Singh N.K."/>
            <person name="Kaur N."/>
            <person name="Kumar N."/>
            <person name="Mayilraj S."/>
        </authorList>
    </citation>
    <scope>NUCLEOTIDE SEQUENCE [LARGE SCALE GENOMIC DNA]</scope>
    <source>
        <strain evidence="8 9">SA2-6</strain>
    </source>
</reference>
<comment type="caution">
    <text evidence="8">The sequence shown here is derived from an EMBL/GenBank/DDBJ whole genome shotgun (WGS) entry which is preliminary data.</text>
</comment>
<keyword evidence="9" id="KW-1185">Reference proteome</keyword>
<organism evidence="8 9">
    <name type="scientific">Mesobacillus campisalis</name>
    <dbReference type="NCBI Taxonomy" id="1408103"/>
    <lineage>
        <taxon>Bacteria</taxon>
        <taxon>Bacillati</taxon>
        <taxon>Bacillota</taxon>
        <taxon>Bacilli</taxon>
        <taxon>Bacillales</taxon>
        <taxon>Bacillaceae</taxon>
        <taxon>Mesobacillus</taxon>
    </lineage>
</organism>
<evidence type="ECO:0000313" key="8">
    <source>
        <dbReference type="EMBL" id="KKK33309.1"/>
    </source>
</evidence>
<dbReference type="HAMAP" id="MF_02065">
    <property type="entry name" value="MltG"/>
    <property type="match status" value="1"/>
</dbReference>
<dbReference type="PANTHER" id="PTHR30518:SF2">
    <property type="entry name" value="ENDOLYTIC MUREIN TRANSGLYCOSYLASE"/>
    <property type="match status" value="1"/>
</dbReference>
<evidence type="ECO:0000256" key="6">
    <source>
        <dbReference type="ARBA" id="ARBA00023316"/>
    </source>
</evidence>
<evidence type="ECO:0000256" key="5">
    <source>
        <dbReference type="ARBA" id="ARBA00023239"/>
    </source>
</evidence>
<dbReference type="NCBIfam" id="TIGR00247">
    <property type="entry name" value="endolytic transglycosylase MltG"/>
    <property type="match status" value="1"/>
</dbReference>
<proteinExistence type="inferred from homology"/>
<keyword evidence="5 7" id="KW-0456">Lyase</keyword>
<dbReference type="Pfam" id="PF02618">
    <property type="entry name" value="YceG"/>
    <property type="match status" value="1"/>
</dbReference>
<dbReference type="PANTHER" id="PTHR30518">
    <property type="entry name" value="ENDOLYTIC MUREIN TRANSGLYCOSYLASE"/>
    <property type="match status" value="1"/>
</dbReference>
<keyword evidence="1 7" id="KW-1003">Cell membrane</keyword>